<evidence type="ECO:0000313" key="1">
    <source>
        <dbReference type="EMBL" id="RAN34575.1"/>
    </source>
</evidence>
<evidence type="ECO:0000313" key="2">
    <source>
        <dbReference type="Proteomes" id="UP000249123"/>
    </source>
</evidence>
<protein>
    <recommendedName>
        <fullName evidence="3">Aldolase</fullName>
    </recommendedName>
</protein>
<dbReference type="STRING" id="1280941.HY2_10365"/>
<dbReference type="PIRSF" id="PIRSF031780">
    <property type="entry name" value="UCP031780"/>
    <property type="match status" value="1"/>
</dbReference>
<dbReference type="AlphaFoldDB" id="A0A062U5E8"/>
<dbReference type="Proteomes" id="UP000249123">
    <property type="component" value="Unassembled WGS sequence"/>
</dbReference>
<dbReference type="InterPro" id="IPR009945">
    <property type="entry name" value="ATPase_inh_sub_z"/>
</dbReference>
<accession>A0A062U5E8</accession>
<comment type="caution">
    <text evidence="1">The sequence shown here is derived from an EMBL/GenBank/DDBJ whole genome shotgun (WGS) entry which is preliminary data.</text>
</comment>
<accession>A0A328JY07</accession>
<reference evidence="1 2" key="1">
    <citation type="submission" date="2013-04" db="EMBL/GenBank/DDBJ databases">
        <title>Hyphomonas sp. T24B3 Genome Sequencing.</title>
        <authorList>
            <person name="Lai Q."/>
            <person name="Shao Z."/>
        </authorList>
    </citation>
    <scope>NUCLEOTIDE SEQUENCE [LARGE SCALE GENOMIC DNA]</scope>
    <source>
        <strain evidence="1 2">T24B3</strain>
    </source>
</reference>
<name>A0A062U5E8_9PROT</name>
<dbReference type="Pfam" id="PF07345">
    <property type="entry name" value="ATPaseInh_sub_z"/>
    <property type="match status" value="1"/>
</dbReference>
<sequence>MSAPICTQKKTTFQKGHFMSTFDDRERAEEARYALDQETQFKVMARRNKLLGIWAADLMGLSGADAEAYAKSVVLADLEEAGDEDVFRKVRKDFDEAGIDRTDARIREQMAQLLPIAREQILKDK</sequence>
<dbReference type="eggNOG" id="COG5467">
    <property type="taxonomic scope" value="Bacteria"/>
</dbReference>
<proteinExistence type="predicted"/>
<organism evidence="1 2">
    <name type="scientific">Hyphomonas pacifica</name>
    <dbReference type="NCBI Taxonomy" id="1280941"/>
    <lineage>
        <taxon>Bacteria</taxon>
        <taxon>Pseudomonadati</taxon>
        <taxon>Pseudomonadota</taxon>
        <taxon>Alphaproteobacteria</taxon>
        <taxon>Hyphomonadales</taxon>
        <taxon>Hyphomonadaceae</taxon>
        <taxon>Hyphomonas</taxon>
    </lineage>
</organism>
<dbReference type="EMBL" id="AWFB01000010">
    <property type="protein sequence ID" value="RAN34575.1"/>
    <property type="molecule type" value="Genomic_DNA"/>
</dbReference>
<gene>
    <name evidence="1" type="ORF">HY3_10550</name>
</gene>
<keyword evidence="2" id="KW-1185">Reference proteome</keyword>
<dbReference type="Gene3D" id="1.10.790.20">
    <property type="entry name" value="Domain of unknown function DUF1476"/>
    <property type="match status" value="1"/>
</dbReference>
<dbReference type="InterPro" id="IPR038293">
    <property type="entry name" value="ATPase_inh_sub_z_sf"/>
</dbReference>
<evidence type="ECO:0008006" key="3">
    <source>
        <dbReference type="Google" id="ProtNLM"/>
    </source>
</evidence>